<dbReference type="EMBL" id="MORL01000001">
    <property type="protein sequence ID" value="OIN61102.1"/>
    <property type="molecule type" value="Genomic_DNA"/>
</dbReference>
<dbReference type="Pfam" id="PF12867">
    <property type="entry name" value="DinB_2"/>
    <property type="match status" value="1"/>
</dbReference>
<proteinExistence type="predicted"/>
<dbReference type="SUPFAM" id="SSF109854">
    <property type="entry name" value="DinB/YfiT-like putative metalloenzymes"/>
    <property type="match status" value="1"/>
</dbReference>
<protein>
    <recommendedName>
        <fullName evidence="1">DinB-like domain-containing protein</fullName>
    </recommendedName>
</protein>
<comment type="caution">
    <text evidence="2">The sequence shown here is derived from an EMBL/GenBank/DDBJ whole genome shotgun (WGS) entry which is preliminary data.</text>
</comment>
<dbReference type="Proteomes" id="UP000181790">
    <property type="component" value="Unassembled WGS sequence"/>
</dbReference>
<gene>
    <name evidence="2" type="ORF">BLX24_03285</name>
</gene>
<name>A0A1S2VQR2_9BACT</name>
<dbReference type="Gene3D" id="1.20.120.450">
    <property type="entry name" value="dinb family like domain"/>
    <property type="match status" value="1"/>
</dbReference>
<evidence type="ECO:0000259" key="1">
    <source>
        <dbReference type="Pfam" id="PF12867"/>
    </source>
</evidence>
<dbReference type="OrthoDB" id="1524454at2"/>
<dbReference type="InterPro" id="IPR034660">
    <property type="entry name" value="DinB/YfiT-like"/>
</dbReference>
<accession>A0A1S2VQR2</accession>
<sequence>MQKLETARQLQQRLSAVLTIIDQDFRPLTHEQLSRKPAPDKWSMIECLQHLNLAERFYIRNIQHKVDQLGLIQHQPADQPLESGWVGRALRWAVDPKTKMKLPAPSFIKPRQAQDLDVADVMQQFVDLQQTLHTLIDKGVYLDWNTTKLATLFGNSIRIRLGDALLMLVAHTERHINQALRAKEMLSHGE</sequence>
<dbReference type="AlphaFoldDB" id="A0A1S2VQR2"/>
<evidence type="ECO:0000313" key="2">
    <source>
        <dbReference type="EMBL" id="OIN61102.1"/>
    </source>
</evidence>
<dbReference type="RefSeq" id="WP_071501605.1">
    <property type="nucleotide sequence ID" value="NZ_MORL01000001.1"/>
</dbReference>
<evidence type="ECO:0000313" key="3">
    <source>
        <dbReference type="Proteomes" id="UP000181790"/>
    </source>
</evidence>
<dbReference type="InterPro" id="IPR024775">
    <property type="entry name" value="DinB-like"/>
</dbReference>
<organism evidence="2 3">
    <name type="scientific">Arsenicibacter rosenii</name>
    <dbReference type="NCBI Taxonomy" id="1750698"/>
    <lineage>
        <taxon>Bacteria</taxon>
        <taxon>Pseudomonadati</taxon>
        <taxon>Bacteroidota</taxon>
        <taxon>Cytophagia</taxon>
        <taxon>Cytophagales</taxon>
        <taxon>Spirosomataceae</taxon>
        <taxon>Arsenicibacter</taxon>
    </lineage>
</organism>
<feature type="domain" description="DinB-like" evidence="1">
    <location>
        <begin position="25"/>
        <end position="179"/>
    </location>
</feature>
<keyword evidence="3" id="KW-1185">Reference proteome</keyword>
<reference evidence="2 3" key="1">
    <citation type="submission" date="2016-10" db="EMBL/GenBank/DDBJ databases">
        <title>Arsenicibacter rosenii gen. nov., sp. nov., an efficient arsenic-methylating bacterium isolated from an arsenic-contaminated paddy soil.</title>
        <authorList>
            <person name="Huang K."/>
        </authorList>
    </citation>
    <scope>NUCLEOTIDE SEQUENCE [LARGE SCALE GENOMIC DNA]</scope>
    <source>
        <strain evidence="2 3">SM-1</strain>
    </source>
</reference>